<evidence type="ECO:0008006" key="6">
    <source>
        <dbReference type="Google" id="ProtNLM"/>
    </source>
</evidence>
<feature type="transmembrane region" description="Helical" evidence="3">
    <location>
        <begin position="153"/>
        <end position="174"/>
    </location>
</feature>
<reference evidence="4 5" key="1">
    <citation type="submission" date="2020-01" db="EMBL/GenBank/DDBJ databases">
        <authorList>
            <person name="Gupta K D."/>
        </authorList>
    </citation>
    <scope>NUCLEOTIDE SEQUENCE [LARGE SCALE GENOMIC DNA]</scope>
</reference>
<feature type="transmembrane region" description="Helical" evidence="3">
    <location>
        <begin position="220"/>
        <end position="240"/>
    </location>
</feature>
<dbReference type="Gene3D" id="1.20.1250.20">
    <property type="entry name" value="MFS general substrate transporter like domains"/>
    <property type="match status" value="2"/>
</dbReference>
<feature type="transmembrane region" description="Helical" evidence="3">
    <location>
        <begin position="101"/>
        <end position="120"/>
    </location>
</feature>
<protein>
    <recommendedName>
        <fullName evidence="6">MFS general substrate transporter</fullName>
    </recommendedName>
</protein>
<evidence type="ECO:0000256" key="1">
    <source>
        <dbReference type="ARBA" id="ARBA00004141"/>
    </source>
</evidence>
<name>A0A8S0XMC9_CYCAE</name>
<dbReference type="EMBL" id="CACVBS010000052">
    <property type="protein sequence ID" value="CAA7266083.1"/>
    <property type="molecule type" value="Genomic_DNA"/>
</dbReference>
<evidence type="ECO:0000313" key="5">
    <source>
        <dbReference type="Proteomes" id="UP000467700"/>
    </source>
</evidence>
<feature type="transmembrane region" description="Helical" evidence="3">
    <location>
        <begin position="326"/>
        <end position="345"/>
    </location>
</feature>
<keyword evidence="3" id="KW-1133">Transmembrane helix</keyword>
<dbReference type="PANTHER" id="PTHR11360:SF177">
    <property type="entry name" value="RIBOFLAVIN TRANSPORTER MCH5"/>
    <property type="match status" value="1"/>
</dbReference>
<proteinExistence type="inferred from homology"/>
<feature type="transmembrane region" description="Helical" evidence="3">
    <location>
        <begin position="186"/>
        <end position="208"/>
    </location>
</feature>
<comment type="caution">
    <text evidence="4">The sequence shown here is derived from an EMBL/GenBank/DDBJ whole genome shotgun (WGS) entry which is preliminary data.</text>
</comment>
<feature type="transmembrane region" description="Helical" evidence="3">
    <location>
        <begin position="297"/>
        <end position="319"/>
    </location>
</feature>
<keyword evidence="5" id="KW-1185">Reference proteome</keyword>
<dbReference type="SUPFAM" id="SSF103473">
    <property type="entry name" value="MFS general substrate transporter"/>
    <property type="match status" value="1"/>
</dbReference>
<keyword evidence="3" id="KW-0812">Transmembrane</keyword>
<dbReference type="AlphaFoldDB" id="A0A8S0XMC9"/>
<comment type="similarity">
    <text evidence="2">Belongs to the major facilitator superfamily. Monocarboxylate porter (TC 2.A.1.13) family.</text>
</comment>
<dbReference type="InterPro" id="IPR011701">
    <property type="entry name" value="MFS"/>
</dbReference>
<dbReference type="GO" id="GO:0016020">
    <property type="term" value="C:membrane"/>
    <property type="evidence" value="ECO:0007669"/>
    <property type="project" value="UniProtKB-SubCell"/>
</dbReference>
<evidence type="ECO:0000313" key="4">
    <source>
        <dbReference type="EMBL" id="CAA7266083.1"/>
    </source>
</evidence>
<dbReference type="PANTHER" id="PTHR11360">
    <property type="entry name" value="MONOCARBOXYLATE TRANSPORTER"/>
    <property type="match status" value="1"/>
</dbReference>
<accession>A0A8S0XMC9</accession>
<dbReference type="OrthoDB" id="6509908at2759"/>
<keyword evidence="3" id="KW-0472">Membrane</keyword>
<organism evidence="4 5">
    <name type="scientific">Cyclocybe aegerita</name>
    <name type="common">Black poplar mushroom</name>
    <name type="synonym">Agrocybe aegerita</name>
    <dbReference type="NCBI Taxonomy" id="1973307"/>
    <lineage>
        <taxon>Eukaryota</taxon>
        <taxon>Fungi</taxon>
        <taxon>Dikarya</taxon>
        <taxon>Basidiomycota</taxon>
        <taxon>Agaricomycotina</taxon>
        <taxon>Agaricomycetes</taxon>
        <taxon>Agaricomycetidae</taxon>
        <taxon>Agaricales</taxon>
        <taxon>Agaricineae</taxon>
        <taxon>Bolbitiaceae</taxon>
        <taxon>Cyclocybe</taxon>
    </lineage>
</organism>
<dbReference type="Proteomes" id="UP000467700">
    <property type="component" value="Unassembled WGS sequence"/>
</dbReference>
<evidence type="ECO:0000256" key="3">
    <source>
        <dbReference type="SAM" id="Phobius"/>
    </source>
</evidence>
<dbReference type="InterPro" id="IPR050327">
    <property type="entry name" value="Proton-linked_MCT"/>
</dbReference>
<feature type="transmembrane region" description="Helical" evidence="3">
    <location>
        <begin position="127"/>
        <end position="147"/>
    </location>
</feature>
<sequence>MADDEKHPCNPPPAYLSFEEVSMDPHVSSDPFGSANPSSIETGRTHHTLCDDTYPGRGLKSCLTVFGAFLSLFFTFGQMNAFGTFQAWYATHQLQHLPPSTISWIGSLQLWIFFFSGACIGRMFDAYGPTGLMTVGTLCYLASIMFTSVCKEYYQYILAQGVLFGLGVGLLFYPSLASVSTHFSKYCATALGIAAAGSSLGGVVYPIMLQHLFETVGFGWGVRISGLISGVGCALATLMTTSLSAQKKPAPYFDLKTIADVPFALLAAGSCFVALGLFIPFFYVVEHARHLGVSEHMCFYVLAVMNAGGVLGRIAPAYLSDSIGRYNLLTPAAFLSGLACLTLWLNAHTLATLMAFSAVYGFFSGAFISLVNPCVVQISEIGQIGARIGMLYSIISFP</sequence>
<comment type="subcellular location">
    <subcellularLocation>
        <location evidence="1">Membrane</location>
        <topology evidence="1">Multi-pass membrane protein</topology>
    </subcellularLocation>
</comment>
<dbReference type="Pfam" id="PF07690">
    <property type="entry name" value="MFS_1"/>
    <property type="match status" value="1"/>
</dbReference>
<dbReference type="InterPro" id="IPR036259">
    <property type="entry name" value="MFS_trans_sf"/>
</dbReference>
<evidence type="ECO:0000256" key="2">
    <source>
        <dbReference type="ARBA" id="ARBA00006727"/>
    </source>
</evidence>
<feature type="transmembrane region" description="Helical" evidence="3">
    <location>
        <begin position="261"/>
        <end position="285"/>
    </location>
</feature>
<gene>
    <name evidence="4" type="ORF">AAE3_LOCUS8238</name>
</gene>
<dbReference type="GO" id="GO:0022857">
    <property type="term" value="F:transmembrane transporter activity"/>
    <property type="evidence" value="ECO:0007669"/>
    <property type="project" value="InterPro"/>
</dbReference>
<feature type="transmembrane region" description="Helical" evidence="3">
    <location>
        <begin position="351"/>
        <end position="371"/>
    </location>
</feature>
<feature type="transmembrane region" description="Helical" evidence="3">
    <location>
        <begin position="63"/>
        <end position="89"/>
    </location>
</feature>